<dbReference type="Gene3D" id="1.10.530.10">
    <property type="match status" value="1"/>
</dbReference>
<dbReference type="GO" id="GO:0004040">
    <property type="term" value="F:amidase activity"/>
    <property type="evidence" value="ECO:0007669"/>
    <property type="project" value="InterPro"/>
</dbReference>
<keyword evidence="3" id="KW-0472">Membrane</keyword>
<dbReference type="Gene3D" id="4.10.80.30">
    <property type="entry name" value="DNA polymerase, domain 6"/>
    <property type="match status" value="1"/>
</dbReference>
<dbReference type="PANTHER" id="PTHR33308">
    <property type="entry name" value="PEPTIDOGLYCAN HYDROLASE FLGJ"/>
    <property type="match status" value="1"/>
</dbReference>
<feature type="transmembrane region" description="Helical" evidence="3">
    <location>
        <begin position="20"/>
        <end position="49"/>
    </location>
</feature>
<dbReference type="Proteomes" id="UP000287605">
    <property type="component" value="Unassembled WGS sequence"/>
</dbReference>
<evidence type="ECO:0000313" key="5">
    <source>
        <dbReference type="EMBL" id="RSU09686.1"/>
    </source>
</evidence>
<sequence length="213" mass="24247">MKKKKVRRQNRRQKKRQKNLRHLITLAVFLFALIGLSSIVVNVVGVVFLDRNTSEVQEPDTSKEDFISELVPVAQSLRQEFGVLPSIILGQAILESDWGRSELAAKYHNLFGVKNHEEGKGVILKTKEFENNQWIEIDGNFKVYDSWADSMRDHSLLFVNGVSWDPTLYHGVLSAPDYREASLALERAGYATDPDYASKIISVIETYQLSAYD</sequence>
<dbReference type="AlphaFoldDB" id="A0A430ANQ1"/>
<dbReference type="InterPro" id="IPR051056">
    <property type="entry name" value="Glycosyl_Hydrolase_73"/>
</dbReference>
<dbReference type="PANTHER" id="PTHR33308:SF10">
    <property type="entry name" value="EXO-GLUCOSAMINIDASE LYTG"/>
    <property type="match status" value="1"/>
</dbReference>
<comment type="caution">
    <text evidence="5">The sequence shown here is derived from an EMBL/GenBank/DDBJ whole genome shotgun (WGS) entry which is preliminary data.</text>
</comment>
<dbReference type="EMBL" id="NGKA01000019">
    <property type="protein sequence ID" value="RSU09686.1"/>
    <property type="molecule type" value="Genomic_DNA"/>
</dbReference>
<organism evidence="5 6">
    <name type="scientific">Vagococcus elongatus</name>
    <dbReference type="NCBI Taxonomy" id="180344"/>
    <lineage>
        <taxon>Bacteria</taxon>
        <taxon>Bacillati</taxon>
        <taxon>Bacillota</taxon>
        <taxon>Bacilli</taxon>
        <taxon>Lactobacillales</taxon>
        <taxon>Enterococcaceae</taxon>
        <taxon>Vagococcus</taxon>
    </lineage>
</organism>
<evidence type="ECO:0000256" key="3">
    <source>
        <dbReference type="SAM" id="Phobius"/>
    </source>
</evidence>
<comment type="similarity">
    <text evidence="1">Belongs to the glycosyl hydrolase 73 family.</text>
</comment>
<keyword evidence="2" id="KW-0378">Hydrolase</keyword>
<dbReference type="PRINTS" id="PR01002">
    <property type="entry name" value="FLGFLGJ"/>
</dbReference>
<keyword evidence="6" id="KW-1185">Reference proteome</keyword>
<keyword evidence="3" id="KW-0812">Transmembrane</keyword>
<evidence type="ECO:0000256" key="2">
    <source>
        <dbReference type="ARBA" id="ARBA00022801"/>
    </source>
</evidence>
<dbReference type="RefSeq" id="WP_126809769.1">
    <property type="nucleotide sequence ID" value="NZ_NGKA01000019.1"/>
</dbReference>
<proteinExistence type="inferred from homology"/>
<accession>A0A430ANQ1</accession>
<reference evidence="5 6" key="1">
    <citation type="submission" date="2017-05" db="EMBL/GenBank/DDBJ databases">
        <title>Vagococcus spp. assemblies.</title>
        <authorList>
            <person name="Gulvik C.A."/>
        </authorList>
    </citation>
    <scope>NUCLEOTIDE SEQUENCE [LARGE SCALE GENOMIC DNA]</scope>
    <source>
        <strain evidence="5 6">CCUG 51432</strain>
    </source>
</reference>
<keyword evidence="3" id="KW-1133">Transmembrane helix</keyword>
<dbReference type="SMART" id="SM00047">
    <property type="entry name" value="LYZ2"/>
    <property type="match status" value="1"/>
</dbReference>
<evidence type="ECO:0000259" key="4">
    <source>
        <dbReference type="SMART" id="SM00047"/>
    </source>
</evidence>
<evidence type="ECO:0000256" key="1">
    <source>
        <dbReference type="ARBA" id="ARBA00010266"/>
    </source>
</evidence>
<evidence type="ECO:0000313" key="6">
    <source>
        <dbReference type="Proteomes" id="UP000287605"/>
    </source>
</evidence>
<dbReference type="InterPro" id="IPR002901">
    <property type="entry name" value="MGlyc_endo_b_GlcNAc-like_dom"/>
</dbReference>
<protein>
    <recommendedName>
        <fullName evidence="4">Mannosyl-glycoprotein endo-beta-N-acetylglucosamidase-like domain-containing protein</fullName>
    </recommendedName>
</protein>
<dbReference type="OrthoDB" id="977752at2"/>
<dbReference type="Pfam" id="PF01832">
    <property type="entry name" value="Glucosaminidase"/>
    <property type="match status" value="1"/>
</dbReference>
<feature type="domain" description="Mannosyl-glycoprotein endo-beta-N-acetylglucosamidase-like" evidence="4">
    <location>
        <begin position="55"/>
        <end position="213"/>
    </location>
</feature>
<gene>
    <name evidence="5" type="ORF">CBF29_10940</name>
</gene>
<name>A0A430ANQ1_9ENTE</name>